<dbReference type="Gramene" id="ERN18952">
    <property type="protein sequence ID" value="ERN18952"/>
    <property type="gene ID" value="AMTR_s00067p00201450"/>
</dbReference>
<accession>U5DBY7</accession>
<organism evidence="2 3">
    <name type="scientific">Amborella trichopoda</name>
    <dbReference type="NCBI Taxonomy" id="13333"/>
    <lineage>
        <taxon>Eukaryota</taxon>
        <taxon>Viridiplantae</taxon>
        <taxon>Streptophyta</taxon>
        <taxon>Embryophyta</taxon>
        <taxon>Tracheophyta</taxon>
        <taxon>Spermatophyta</taxon>
        <taxon>Magnoliopsida</taxon>
        <taxon>Amborellales</taxon>
        <taxon>Amborellaceae</taxon>
        <taxon>Amborella</taxon>
    </lineage>
</organism>
<feature type="compositionally biased region" description="Low complexity" evidence="1">
    <location>
        <begin position="1"/>
        <end position="20"/>
    </location>
</feature>
<dbReference type="HOGENOM" id="CLU_2267403_0_0_1"/>
<name>U5DBY7_AMBTC</name>
<dbReference type="EMBL" id="KI392078">
    <property type="protein sequence ID" value="ERN18952.1"/>
    <property type="molecule type" value="Genomic_DNA"/>
</dbReference>
<keyword evidence="3" id="KW-1185">Reference proteome</keyword>
<evidence type="ECO:0000313" key="2">
    <source>
        <dbReference type="EMBL" id="ERN18952.1"/>
    </source>
</evidence>
<sequence>MDLNSKTAPSRPPKSASSAKGENGGLFLPHDGENVLEREEDGELKSLLSPKRQGPPEKGLNRRLNSNRKVQWNDFNGNKLVEVWEFEPSPQLGVCYDLHLQFF</sequence>
<dbReference type="Proteomes" id="UP000017836">
    <property type="component" value="Unassembled WGS sequence"/>
</dbReference>
<dbReference type="AlphaFoldDB" id="U5DBY7"/>
<feature type="region of interest" description="Disordered" evidence="1">
    <location>
        <begin position="1"/>
        <end position="65"/>
    </location>
</feature>
<gene>
    <name evidence="2" type="ORF">AMTR_s00067p00201450</name>
</gene>
<reference evidence="3" key="1">
    <citation type="journal article" date="2013" name="Science">
        <title>The Amborella genome and the evolution of flowering plants.</title>
        <authorList>
            <consortium name="Amborella Genome Project"/>
        </authorList>
    </citation>
    <scope>NUCLEOTIDE SEQUENCE [LARGE SCALE GENOMIC DNA]</scope>
</reference>
<protein>
    <submittedName>
        <fullName evidence="2">Uncharacterized protein</fullName>
    </submittedName>
</protein>
<proteinExistence type="predicted"/>
<evidence type="ECO:0000313" key="3">
    <source>
        <dbReference type="Proteomes" id="UP000017836"/>
    </source>
</evidence>
<evidence type="ECO:0000256" key="1">
    <source>
        <dbReference type="SAM" id="MobiDB-lite"/>
    </source>
</evidence>
<dbReference type="eggNOG" id="ENOG502SDGF">
    <property type="taxonomic scope" value="Eukaryota"/>
</dbReference>